<dbReference type="Proteomes" id="UP000462501">
    <property type="component" value="Unassembled WGS sequence"/>
</dbReference>
<reference evidence="2 3" key="1">
    <citation type="submission" date="2019-06" db="EMBL/GenBank/DDBJ databases">
        <title>Draft genome sequences of 15 bacterial species constituting the stable defined intestinal microbiota of the GM15 gnotobiotic mouse model.</title>
        <authorList>
            <person name="Elie C."/>
            <person name="Mathieu A."/>
            <person name="Saliou A."/>
            <person name="Darnaud M."/>
            <person name="Leulier F."/>
            <person name="Tamellini A."/>
        </authorList>
    </citation>
    <scope>NUCLEOTIDE SEQUENCE [LARGE SCALE GENOMIC DNA]</scope>
    <source>
        <strain evidence="2 3">JM4-15</strain>
    </source>
</reference>
<comment type="caution">
    <text evidence="2">The sequence shown here is derived from an EMBL/GenBank/DDBJ whole genome shotgun (WGS) entry which is preliminary data.</text>
</comment>
<dbReference type="Gene3D" id="3.40.190.10">
    <property type="entry name" value="Periplasmic binding protein-like II"/>
    <property type="match status" value="1"/>
</dbReference>
<dbReference type="InterPro" id="IPR000914">
    <property type="entry name" value="SBP_5_dom"/>
</dbReference>
<evidence type="ECO:0000259" key="1">
    <source>
        <dbReference type="Pfam" id="PF00496"/>
    </source>
</evidence>
<dbReference type="PROSITE" id="PS51257">
    <property type="entry name" value="PROKAR_LIPOPROTEIN"/>
    <property type="match status" value="1"/>
</dbReference>
<dbReference type="GO" id="GO:0015833">
    <property type="term" value="P:peptide transport"/>
    <property type="evidence" value="ECO:0007669"/>
    <property type="project" value="TreeGrafter"/>
</dbReference>
<organism evidence="2 3">
    <name type="scientific">Anaerotruncus colihominis</name>
    <dbReference type="NCBI Taxonomy" id="169435"/>
    <lineage>
        <taxon>Bacteria</taxon>
        <taxon>Bacillati</taxon>
        <taxon>Bacillota</taxon>
        <taxon>Clostridia</taxon>
        <taxon>Eubacteriales</taxon>
        <taxon>Oscillospiraceae</taxon>
        <taxon>Anaerotruncus</taxon>
    </lineage>
</organism>
<feature type="domain" description="Solute-binding protein family 5" evidence="1">
    <location>
        <begin position="97"/>
        <end position="425"/>
    </location>
</feature>
<sequence length="514" mass="56477">MTHRILALLAAAALLLGGCRRSVVSDQQFDIAAQRTQASASAQRPEQPGEPLTTLNLAYSVSDSLNPFQMKTQMNRMLTPLLYDSLTKVDKTWRPQNILAEEITVENKLCTVKLRSGIVFSDGSPLTGKDVIYSITTAMASGTDWKTTLQNISGCSVNDDGAVEIRLYNSDADFASLLSFPIIKEGTAANDYPVGVSQYFASGTWGGNGITLARNPIYWNQDALGSVQKIRLTSVSDPDALSFSLRTGDIDLMYSDLSEGDMGSSAASGVPVSLNSLVYIGVNGNRGLLSDAQFRQAISLAINRDELVAKAYIAHARATLYPFNPEFYRMEDLELSTPRELARAEELLVGMGLTQKDENGYRLRNGQPLTLRLLVNSENACRNAAATLLTEQLRQLGIQVTVESQSFTQYQASLARRDYDLYIGETRLMDNMDFSALLSGGVLGYSTPYIETLSEFYQAYRATGTGIGTFCEAFAEQSPFIPLVFRQGQVSFNRSFDAQIVATEQNLFYNLSEW</sequence>
<dbReference type="SUPFAM" id="SSF53850">
    <property type="entry name" value="Periplasmic binding protein-like II"/>
    <property type="match status" value="1"/>
</dbReference>
<dbReference type="InterPro" id="IPR039424">
    <property type="entry name" value="SBP_5"/>
</dbReference>
<evidence type="ECO:0000313" key="3">
    <source>
        <dbReference type="Proteomes" id="UP000462501"/>
    </source>
</evidence>
<evidence type="ECO:0000313" key="2">
    <source>
        <dbReference type="EMBL" id="NDO38556.1"/>
    </source>
</evidence>
<protein>
    <submittedName>
        <fullName evidence="2">Peptide ABC transporter substrate-binding protein</fullName>
    </submittedName>
</protein>
<dbReference type="EMBL" id="VIQT01000009">
    <property type="protein sequence ID" value="NDO38556.1"/>
    <property type="molecule type" value="Genomic_DNA"/>
</dbReference>
<dbReference type="Gene3D" id="3.10.105.10">
    <property type="entry name" value="Dipeptide-binding Protein, Domain 3"/>
    <property type="match status" value="1"/>
</dbReference>
<gene>
    <name evidence="2" type="ORF">FMM72_04725</name>
</gene>
<accession>A0A845SPY4</accession>
<dbReference type="PANTHER" id="PTHR30290">
    <property type="entry name" value="PERIPLASMIC BINDING COMPONENT OF ABC TRANSPORTER"/>
    <property type="match status" value="1"/>
</dbReference>
<dbReference type="GO" id="GO:1904680">
    <property type="term" value="F:peptide transmembrane transporter activity"/>
    <property type="evidence" value="ECO:0007669"/>
    <property type="project" value="TreeGrafter"/>
</dbReference>
<dbReference type="CDD" id="cd08513">
    <property type="entry name" value="PBP2_thermophilic_Hb8_like"/>
    <property type="match status" value="1"/>
</dbReference>
<dbReference type="Pfam" id="PF00496">
    <property type="entry name" value="SBP_bac_5"/>
    <property type="match status" value="1"/>
</dbReference>
<dbReference type="RefSeq" id="WP_162220751.1">
    <property type="nucleotide sequence ID" value="NZ_JANJZM010000007.1"/>
</dbReference>
<dbReference type="AlphaFoldDB" id="A0A845SPY4"/>
<name>A0A845SPY4_9FIRM</name>
<proteinExistence type="predicted"/>